<feature type="region of interest" description="Disordered" evidence="16">
    <location>
        <begin position="1"/>
        <end position="36"/>
    </location>
</feature>
<keyword evidence="20" id="KW-1185">Reference proteome</keyword>
<comment type="pathway">
    <text evidence="12 15">Amino-acid biosynthesis; L-valine biosynthesis; L-valine from pyruvate: step 3/4.</text>
</comment>
<comment type="function">
    <text evidence="15">Functions in the biosynthesis of branched-chain amino acids. Catalyzes the dehydration of (2R,3R)-2,3-dihydroxy-3-methylpentanoate (2,3-dihydroxy-3-methylvalerate) into 2-oxo-3-methylpentanoate (2-oxo-3-methylvalerate) and of (2R)-2,3-dihydroxy-3-methylbutanoate (2,3-dihydroxyisovalerate) into 2-oxo-3-methylbutanoate (2-oxoisovalerate), the penultimate precursor to L-isoleucine and L-valine, respectively.</text>
</comment>
<feature type="domain" description="Dihydroxy-acid/6-phosphogluconate dehydratase N-terminal" evidence="17">
    <location>
        <begin position="59"/>
        <end position="381"/>
    </location>
</feature>
<evidence type="ECO:0000256" key="10">
    <source>
        <dbReference type="ARBA" id="ARBA00023304"/>
    </source>
</evidence>
<dbReference type="Proteomes" id="UP001589766">
    <property type="component" value="Unassembled WGS sequence"/>
</dbReference>
<dbReference type="RefSeq" id="WP_378039993.1">
    <property type="nucleotide sequence ID" value="NZ_JBHLWH010000005.1"/>
</dbReference>
<feature type="binding site" evidence="15">
    <location>
        <position position="74"/>
    </location>
    <ligand>
        <name>[2Fe-2S] cluster</name>
        <dbReference type="ChEBI" id="CHEBI:190135"/>
    </ligand>
</feature>
<dbReference type="InterPro" id="IPR050165">
    <property type="entry name" value="DHAD_IlvD/Edd"/>
</dbReference>
<keyword evidence="10 15" id="KW-0100">Branched-chain amino acid biosynthesis</keyword>
<feature type="binding site" evidence="15">
    <location>
        <position position="475"/>
    </location>
    <ligand>
        <name>Mg(2+)</name>
        <dbReference type="ChEBI" id="CHEBI:18420"/>
    </ligand>
</feature>
<evidence type="ECO:0000313" key="19">
    <source>
        <dbReference type="EMBL" id="MFC0247273.1"/>
    </source>
</evidence>
<dbReference type="InterPro" id="IPR042096">
    <property type="entry name" value="Dihydro-acid_dehy_C"/>
</dbReference>
<comment type="similarity">
    <text evidence="2 15">Belongs to the IlvD/Edd family.</text>
</comment>
<keyword evidence="9 15" id="KW-0456">Lyase</keyword>
<evidence type="ECO:0000256" key="2">
    <source>
        <dbReference type="ARBA" id="ARBA00006486"/>
    </source>
</evidence>
<gene>
    <name evidence="15 19" type="primary">ilvD</name>
    <name evidence="19" type="ORF">ACFFIO_02030</name>
</gene>
<comment type="cofactor">
    <cofactor evidence="15">
        <name>[2Fe-2S] cluster</name>
        <dbReference type="ChEBI" id="CHEBI:190135"/>
    </cofactor>
    <text evidence="15">Binds 1 [2Fe-2S] cluster per subunit. This cluster acts as a Lewis acid cofactor.</text>
</comment>
<evidence type="ECO:0000256" key="8">
    <source>
        <dbReference type="ARBA" id="ARBA00023014"/>
    </source>
</evidence>
<evidence type="ECO:0000256" key="6">
    <source>
        <dbReference type="ARBA" id="ARBA00022842"/>
    </source>
</evidence>
<evidence type="ECO:0000256" key="4">
    <source>
        <dbReference type="ARBA" id="ARBA00022714"/>
    </source>
</evidence>
<accession>A0ABV6F188</accession>
<dbReference type="SUPFAM" id="SSF52016">
    <property type="entry name" value="LeuD/IlvD-like"/>
    <property type="match status" value="1"/>
</dbReference>
<evidence type="ECO:0000256" key="15">
    <source>
        <dbReference type="HAMAP-Rule" id="MF_00012"/>
    </source>
</evidence>
<evidence type="ECO:0000313" key="20">
    <source>
        <dbReference type="Proteomes" id="UP001589766"/>
    </source>
</evidence>
<evidence type="ECO:0000256" key="1">
    <source>
        <dbReference type="ARBA" id="ARBA00001946"/>
    </source>
</evidence>
<feature type="binding site" description="via carbamate group" evidence="15">
    <location>
        <position position="149"/>
    </location>
    <ligand>
        <name>Mg(2+)</name>
        <dbReference type="ChEBI" id="CHEBI:18420"/>
    </ligand>
</feature>
<name>A0ABV6F188_9MICC</name>
<evidence type="ECO:0000256" key="7">
    <source>
        <dbReference type="ARBA" id="ARBA00023004"/>
    </source>
</evidence>
<dbReference type="InterPro" id="IPR004404">
    <property type="entry name" value="DihydroxyA_deHydtase"/>
</dbReference>
<comment type="subunit">
    <text evidence="15">Homodimer.</text>
</comment>
<dbReference type="NCBIfam" id="TIGR00110">
    <property type="entry name" value="ilvD"/>
    <property type="match status" value="1"/>
</dbReference>
<feature type="domain" description="Dihydroxy-acid/6-phosphogluconate dehydratase C-terminal" evidence="18">
    <location>
        <begin position="393"/>
        <end position="582"/>
    </location>
</feature>
<dbReference type="InterPro" id="IPR037237">
    <property type="entry name" value="IlvD/EDD_N"/>
</dbReference>
<dbReference type="InterPro" id="IPR056740">
    <property type="entry name" value="ILV_EDD_C"/>
</dbReference>
<evidence type="ECO:0000256" key="12">
    <source>
        <dbReference type="ARBA" id="ARBA00029436"/>
    </source>
</evidence>
<evidence type="ECO:0000256" key="9">
    <source>
        <dbReference type="ARBA" id="ARBA00023239"/>
    </source>
</evidence>
<keyword evidence="3 15" id="KW-0028">Amino-acid biosynthesis</keyword>
<dbReference type="Gene3D" id="3.50.30.80">
    <property type="entry name" value="IlvD/EDD C-terminal domain-like"/>
    <property type="match status" value="1"/>
</dbReference>
<comment type="catalytic activity">
    <reaction evidence="15">
        <text>(2R,3R)-2,3-dihydroxy-3-methylpentanoate = (S)-3-methyl-2-oxopentanoate + H2O</text>
        <dbReference type="Rhea" id="RHEA:27694"/>
        <dbReference type="ChEBI" id="CHEBI:15377"/>
        <dbReference type="ChEBI" id="CHEBI:35146"/>
        <dbReference type="ChEBI" id="CHEBI:49258"/>
        <dbReference type="EC" id="4.2.1.9"/>
    </reaction>
</comment>
<sequence>MTTLTADTTLPGGSEGGGNSGASTPDIKPRSRAVTDGMERAPARGMLRAVGMGDEDFAKPQIGIASSWNEITPCNLSLDRLAQASKEGVHAGGGFPLEFGTISVSDGISMGHDGMHYSLVSREVIADSVETVMQAERLDGSVLLAGCDKSLPGMLMAAARLDVSSVFIYAGSTMPGYATLEDGTEKQVTLIDAFEAVGACARGLMSEKDLDTIERAICPGEGACGGMYTANTMACIGEALGMSLPGSAAPPSADRRRDVFSRKSGEAVVNLLRLGITSRDIMTMKAFENAIAVTMAFGGSSNAVLHLLAIAREAGVDLTLDDFNRIGDKVPHLGDLKPFGQYVMTDVDKVGGVPVVMKALLDAGLIHGDALTVTGKTVAENLADITPPDLDGKVLRALDNPLHHNGGLAVLKGSLAPEGAVVKSAGFDADVFEGTARVFERERQAMDALEANELQAGDVVVIRYEGPKGGPGMREMLAITGAIKGAGLGKDVLLLTDGRFSGGTTGLCIGHVAPEASDAGPIAFVRDGDRIRVDIAARTLDLLVPEDELEARKDGWEPIPPKFTTGVLGKYAKLVHSAAEGAYLG</sequence>
<dbReference type="Pfam" id="PF24877">
    <property type="entry name" value="ILV_EDD_C"/>
    <property type="match status" value="1"/>
</dbReference>
<dbReference type="EMBL" id="JBHLWH010000005">
    <property type="protein sequence ID" value="MFC0247273.1"/>
    <property type="molecule type" value="Genomic_DNA"/>
</dbReference>
<protein>
    <recommendedName>
        <fullName evidence="14 15">Dihydroxy-acid dehydratase</fullName>
        <shortName evidence="15">DAD</shortName>
        <ecNumber evidence="14 15">4.2.1.9</ecNumber>
    </recommendedName>
</protein>
<keyword evidence="6 15" id="KW-0460">Magnesium</keyword>
<dbReference type="PANTHER" id="PTHR21000:SF5">
    <property type="entry name" value="DIHYDROXY-ACID DEHYDRATASE, MITOCHONDRIAL"/>
    <property type="match status" value="1"/>
</dbReference>
<keyword evidence="4 15" id="KW-0001">2Fe-2S</keyword>
<feature type="active site" description="Proton acceptor" evidence="15">
    <location>
        <position position="501"/>
    </location>
</feature>
<evidence type="ECO:0000256" key="14">
    <source>
        <dbReference type="ARBA" id="ARBA00029490"/>
    </source>
</evidence>
<dbReference type="PANTHER" id="PTHR21000">
    <property type="entry name" value="DIHYDROXY-ACID DEHYDRATASE DAD"/>
    <property type="match status" value="1"/>
</dbReference>
<dbReference type="PROSITE" id="PS00887">
    <property type="entry name" value="ILVD_EDD_2"/>
    <property type="match status" value="1"/>
</dbReference>
<dbReference type="EC" id="4.2.1.9" evidence="14 15"/>
<feature type="binding site" evidence="15">
    <location>
        <position position="148"/>
    </location>
    <ligand>
        <name>Mg(2+)</name>
        <dbReference type="ChEBI" id="CHEBI:18420"/>
    </ligand>
</feature>
<dbReference type="SUPFAM" id="SSF143975">
    <property type="entry name" value="IlvD/EDD N-terminal domain-like"/>
    <property type="match status" value="1"/>
</dbReference>
<feature type="modified residue" description="N6-carboxylysine" evidence="15">
    <location>
        <position position="149"/>
    </location>
</feature>
<comment type="caution">
    <text evidence="19">The sequence shown here is derived from an EMBL/GenBank/DDBJ whole genome shotgun (WGS) entry which is preliminary data.</text>
</comment>
<evidence type="ECO:0000259" key="17">
    <source>
        <dbReference type="Pfam" id="PF00920"/>
    </source>
</evidence>
<evidence type="ECO:0000259" key="18">
    <source>
        <dbReference type="Pfam" id="PF24877"/>
    </source>
</evidence>
<evidence type="ECO:0000256" key="3">
    <source>
        <dbReference type="ARBA" id="ARBA00022605"/>
    </source>
</evidence>
<reference evidence="19 20" key="1">
    <citation type="submission" date="2024-09" db="EMBL/GenBank/DDBJ databases">
        <authorList>
            <person name="Sun Q."/>
            <person name="Mori K."/>
        </authorList>
    </citation>
    <scope>NUCLEOTIDE SEQUENCE [LARGE SCALE GENOMIC DNA]</scope>
    <source>
        <strain evidence="19 20">CCM 7609</strain>
    </source>
</reference>
<evidence type="ECO:0000256" key="16">
    <source>
        <dbReference type="SAM" id="MobiDB-lite"/>
    </source>
</evidence>
<comment type="pathway">
    <text evidence="13 15">Amino-acid biosynthesis; L-isoleucine biosynthesis; L-isoleucine from 2-oxobutanoate: step 3/4.</text>
</comment>
<evidence type="ECO:0000256" key="11">
    <source>
        <dbReference type="ARBA" id="ARBA00029304"/>
    </source>
</evidence>
<dbReference type="InterPro" id="IPR000581">
    <property type="entry name" value="ILV_EDD_N"/>
</dbReference>
<keyword evidence="7 15" id="KW-0408">Iron</keyword>
<dbReference type="Pfam" id="PF00920">
    <property type="entry name" value="ILVD_EDD_N"/>
    <property type="match status" value="1"/>
</dbReference>
<dbReference type="NCBIfam" id="NF002068">
    <property type="entry name" value="PRK00911.1"/>
    <property type="match status" value="1"/>
</dbReference>
<evidence type="ECO:0000256" key="13">
    <source>
        <dbReference type="ARBA" id="ARBA00029437"/>
    </source>
</evidence>
<dbReference type="HAMAP" id="MF_00012">
    <property type="entry name" value="IlvD"/>
    <property type="match status" value="1"/>
</dbReference>
<dbReference type="InterPro" id="IPR020558">
    <property type="entry name" value="DiOHA_6PGluconate_deHydtase_CS"/>
</dbReference>
<comment type="cofactor">
    <cofactor evidence="1 15">
        <name>Mg(2+)</name>
        <dbReference type="ChEBI" id="CHEBI:18420"/>
    </cofactor>
</comment>
<dbReference type="GO" id="GO:0004160">
    <property type="term" value="F:dihydroxy-acid dehydratase activity"/>
    <property type="evidence" value="ECO:0007669"/>
    <property type="project" value="UniProtKB-EC"/>
</dbReference>
<comment type="catalytic activity">
    <reaction evidence="11">
        <text>(2R)-2,3-dihydroxy-3-methylbutanoate = 3-methyl-2-oxobutanoate + H2O</text>
        <dbReference type="Rhea" id="RHEA:24809"/>
        <dbReference type="ChEBI" id="CHEBI:11851"/>
        <dbReference type="ChEBI" id="CHEBI:15377"/>
        <dbReference type="ChEBI" id="CHEBI:49072"/>
        <dbReference type="EC" id="4.2.1.9"/>
    </reaction>
    <physiologicalReaction direction="left-to-right" evidence="11">
        <dbReference type="Rhea" id="RHEA:24810"/>
    </physiologicalReaction>
</comment>
<comment type="caution">
    <text evidence="15">Lacks conserved residue(s) required for the propagation of feature annotation.</text>
</comment>
<keyword evidence="8 15" id="KW-0411">Iron-sulfur</keyword>
<organism evidence="19 20">
    <name type="scientific">Citricoccus parietis</name>
    <dbReference type="NCBI Taxonomy" id="592307"/>
    <lineage>
        <taxon>Bacteria</taxon>
        <taxon>Bacillati</taxon>
        <taxon>Actinomycetota</taxon>
        <taxon>Actinomycetes</taxon>
        <taxon>Micrococcales</taxon>
        <taxon>Micrococcaceae</taxon>
        <taxon>Citricoccus</taxon>
    </lineage>
</organism>
<dbReference type="PROSITE" id="PS00886">
    <property type="entry name" value="ILVD_EDD_1"/>
    <property type="match status" value="1"/>
</dbReference>
<feature type="binding site" evidence="15">
    <location>
        <position position="106"/>
    </location>
    <ligand>
        <name>Mg(2+)</name>
        <dbReference type="ChEBI" id="CHEBI:18420"/>
    </ligand>
</feature>
<evidence type="ECO:0000256" key="5">
    <source>
        <dbReference type="ARBA" id="ARBA00022723"/>
    </source>
</evidence>
<proteinExistence type="inferred from homology"/>
<keyword evidence="5 15" id="KW-0479">Metal-binding</keyword>